<dbReference type="EMBL" id="KZ819229">
    <property type="protein sequence ID" value="PWY96994.1"/>
    <property type="molecule type" value="Genomic_DNA"/>
</dbReference>
<dbReference type="Gene3D" id="2.130.10.10">
    <property type="entry name" value="YVTN repeat-like/Quinoprotein amine dehydrogenase"/>
    <property type="match status" value="1"/>
</dbReference>
<feature type="repeat" description="WD" evidence="3">
    <location>
        <begin position="127"/>
        <end position="168"/>
    </location>
</feature>
<dbReference type="AlphaFoldDB" id="A0A317XEW2"/>
<dbReference type="PRINTS" id="PR00320">
    <property type="entry name" value="GPROTEINBRPT"/>
</dbReference>
<keyword evidence="1 3" id="KW-0853">WD repeat</keyword>
<keyword evidence="7" id="KW-1185">Reference proteome</keyword>
<feature type="repeat" description="WD" evidence="3">
    <location>
        <begin position="43"/>
        <end position="84"/>
    </location>
</feature>
<dbReference type="FunFam" id="2.130.10.10:FF:000228">
    <property type="entry name" value="COMPASS-like H3K4 histone methylase component WDR5A"/>
    <property type="match status" value="1"/>
</dbReference>
<sequence>MAMDLDPSQAEPAALDQPGLATTNPENASSASQQFDYELVYSLQGHQKGISSVAISPSGLLLATASADASLKIWSLELGSLLHTFTGHAGGINDVSWSADSIYIATCSDDKSIRVFNILTKQQVRHFAEHTSYVLCLSYNVQSTLLVSGSFDETVRLWNVARNKCHRVIMAHSEAVSAVDFNRDGTMIVSASYDGLIRLWDTTTGQCLKTLVHKDQSPIGFVKFSPSSAQLLCSSLDSTIRLWDIYNTKIVKTYLGHTNTKFAINAALVLANPGADNVDANSQLLVASGSEDHKVYFWNLQTKEIVATIPAHKDTVISVDLHPTLPIIATGALEHDHTVKVWFRRPHTREQE</sequence>
<dbReference type="Proteomes" id="UP000246740">
    <property type="component" value="Unassembled WGS sequence"/>
</dbReference>
<evidence type="ECO:0000313" key="6">
    <source>
        <dbReference type="EMBL" id="PWY96994.1"/>
    </source>
</evidence>
<feature type="repeat" description="WD" evidence="3">
    <location>
        <begin position="85"/>
        <end position="126"/>
    </location>
</feature>
<evidence type="ECO:0000256" key="3">
    <source>
        <dbReference type="PROSITE-ProRule" id="PRU00221"/>
    </source>
</evidence>
<dbReference type="InterPro" id="IPR001680">
    <property type="entry name" value="WD40_rpt"/>
</dbReference>
<evidence type="ECO:0000313" key="7">
    <source>
        <dbReference type="Proteomes" id="UP000246740"/>
    </source>
</evidence>
<keyword evidence="2" id="KW-0677">Repeat</keyword>
<dbReference type="STRING" id="1882483.A0A317XEW2"/>
<evidence type="ECO:0000256" key="4">
    <source>
        <dbReference type="SAM" id="MobiDB-lite"/>
    </source>
</evidence>
<name>A0A317XEW2_9BASI</name>
<feature type="repeat" description="WD" evidence="3">
    <location>
        <begin position="285"/>
        <end position="308"/>
    </location>
</feature>
<dbReference type="GO" id="GO:0042393">
    <property type="term" value="F:histone binding"/>
    <property type="evidence" value="ECO:0007669"/>
    <property type="project" value="TreeGrafter"/>
</dbReference>
<dbReference type="InterPro" id="IPR036322">
    <property type="entry name" value="WD40_repeat_dom_sf"/>
</dbReference>
<accession>A0A317XEW2</accession>
<evidence type="ECO:0000256" key="1">
    <source>
        <dbReference type="ARBA" id="ARBA00022574"/>
    </source>
</evidence>
<protein>
    <submittedName>
        <fullName evidence="6">WD40 repeat-like protein</fullName>
    </submittedName>
</protein>
<dbReference type="PROSITE" id="PS00678">
    <property type="entry name" value="WD_REPEATS_1"/>
    <property type="match status" value="2"/>
</dbReference>
<dbReference type="CDD" id="cd00200">
    <property type="entry name" value="WD40"/>
    <property type="match status" value="1"/>
</dbReference>
<dbReference type="InParanoid" id="A0A317XEW2"/>
<dbReference type="PANTHER" id="PTHR22847:SF637">
    <property type="entry name" value="WD REPEAT DOMAIN 5B"/>
    <property type="match status" value="1"/>
</dbReference>
<feature type="region of interest" description="Disordered" evidence="4">
    <location>
        <begin position="1"/>
        <end position="28"/>
    </location>
</feature>
<dbReference type="Pfam" id="PF25175">
    <property type="entry name" value="Beta-prop_WDR5"/>
    <property type="match status" value="1"/>
</dbReference>
<dbReference type="PROSITE" id="PS50294">
    <property type="entry name" value="WD_REPEATS_REGION"/>
    <property type="match status" value="5"/>
</dbReference>
<gene>
    <name evidence="6" type="ORF">BCV70DRAFT_203260</name>
</gene>
<evidence type="ECO:0000256" key="2">
    <source>
        <dbReference type="ARBA" id="ARBA00022737"/>
    </source>
</evidence>
<dbReference type="OrthoDB" id="674604at2759"/>
<dbReference type="InterPro" id="IPR019775">
    <property type="entry name" value="WD40_repeat_CS"/>
</dbReference>
<dbReference type="InterPro" id="IPR020472">
    <property type="entry name" value="WD40_PAC1"/>
</dbReference>
<dbReference type="PROSITE" id="PS50082">
    <property type="entry name" value="WD_REPEATS_2"/>
    <property type="match status" value="6"/>
</dbReference>
<feature type="repeat" description="WD" evidence="3">
    <location>
        <begin position="169"/>
        <end position="210"/>
    </location>
</feature>
<dbReference type="SUPFAM" id="SSF50978">
    <property type="entry name" value="WD40 repeat-like"/>
    <property type="match status" value="1"/>
</dbReference>
<feature type="domain" description="WDR5-like beta-propeller" evidence="5">
    <location>
        <begin position="43"/>
        <end position="342"/>
    </location>
</feature>
<dbReference type="SMART" id="SM00320">
    <property type="entry name" value="WD40"/>
    <property type="match status" value="7"/>
</dbReference>
<dbReference type="InterPro" id="IPR059122">
    <property type="entry name" value="Beta-prop_WDR5-like"/>
</dbReference>
<organism evidence="6 7">
    <name type="scientific">Testicularia cyperi</name>
    <dbReference type="NCBI Taxonomy" id="1882483"/>
    <lineage>
        <taxon>Eukaryota</taxon>
        <taxon>Fungi</taxon>
        <taxon>Dikarya</taxon>
        <taxon>Basidiomycota</taxon>
        <taxon>Ustilaginomycotina</taxon>
        <taxon>Ustilaginomycetes</taxon>
        <taxon>Ustilaginales</taxon>
        <taxon>Anthracoideaceae</taxon>
        <taxon>Testicularia</taxon>
    </lineage>
</organism>
<proteinExistence type="predicted"/>
<dbReference type="PANTHER" id="PTHR22847">
    <property type="entry name" value="WD40 REPEAT PROTEIN"/>
    <property type="match status" value="1"/>
</dbReference>
<feature type="repeat" description="WD" evidence="3">
    <location>
        <begin position="212"/>
        <end position="253"/>
    </location>
</feature>
<dbReference type="InterPro" id="IPR015943">
    <property type="entry name" value="WD40/YVTN_repeat-like_dom_sf"/>
</dbReference>
<dbReference type="GO" id="GO:0048188">
    <property type="term" value="C:Set1C/COMPASS complex"/>
    <property type="evidence" value="ECO:0007669"/>
    <property type="project" value="TreeGrafter"/>
</dbReference>
<evidence type="ECO:0000259" key="5">
    <source>
        <dbReference type="Pfam" id="PF25175"/>
    </source>
</evidence>
<reference evidence="6 7" key="1">
    <citation type="journal article" date="2018" name="Mol. Biol. Evol.">
        <title>Broad Genomic Sampling Reveals a Smut Pathogenic Ancestry of the Fungal Clade Ustilaginomycotina.</title>
        <authorList>
            <person name="Kijpornyongpan T."/>
            <person name="Mondo S.J."/>
            <person name="Barry K."/>
            <person name="Sandor L."/>
            <person name="Lee J."/>
            <person name="Lipzen A."/>
            <person name="Pangilinan J."/>
            <person name="LaButti K."/>
            <person name="Hainaut M."/>
            <person name="Henrissat B."/>
            <person name="Grigoriev I.V."/>
            <person name="Spatafora J.W."/>
            <person name="Aime M.C."/>
        </authorList>
    </citation>
    <scope>NUCLEOTIDE SEQUENCE [LARGE SCALE GENOMIC DNA]</scope>
    <source>
        <strain evidence="6 7">MCA 3645</strain>
    </source>
</reference>